<reference evidence="3" key="1">
    <citation type="submission" date="2020-02" db="EMBL/GenBank/DDBJ databases">
        <authorList>
            <person name="Meier V. D."/>
        </authorList>
    </citation>
    <scope>NUCLEOTIDE SEQUENCE</scope>
    <source>
        <strain evidence="3">AVDCRST_MAG66</strain>
    </source>
</reference>
<feature type="compositionally biased region" description="Pro residues" evidence="1">
    <location>
        <begin position="250"/>
        <end position="260"/>
    </location>
</feature>
<evidence type="ECO:0000256" key="2">
    <source>
        <dbReference type="SAM" id="Phobius"/>
    </source>
</evidence>
<sequence>MIGRFLLAALLILVGTGLLVAAAGRRPSLHDQLRELDGEPSPDGRRWRATGFSALVTVCLVLLPVYLAGERFWWPVVAVVAVLVAGIVAVMVVELRVRLRGRGRVFTVPLTFRIQRRLAARLVAGLTALWPVPPLRPAPIPRPERPTADATSRSATRLLVVRLPAGTEGLRLWDLAEQYLGSRLRYRDLLILNRDRRAPTGEQITEASVVRNGWSLLVPGDARGPGLVPLPTAALMPAVQLDERVGPVAAEPPAPVPAEPVPATRAASAAASPSAP</sequence>
<organism evidence="3">
    <name type="scientific">uncultured Pseudonocardia sp</name>
    <dbReference type="NCBI Taxonomy" id="211455"/>
    <lineage>
        <taxon>Bacteria</taxon>
        <taxon>Bacillati</taxon>
        <taxon>Actinomycetota</taxon>
        <taxon>Actinomycetes</taxon>
        <taxon>Pseudonocardiales</taxon>
        <taxon>Pseudonocardiaceae</taxon>
        <taxon>Pseudonocardia</taxon>
        <taxon>environmental samples</taxon>
    </lineage>
</organism>
<feature type="transmembrane region" description="Helical" evidence="2">
    <location>
        <begin position="6"/>
        <end position="24"/>
    </location>
</feature>
<evidence type="ECO:0000313" key="3">
    <source>
        <dbReference type="EMBL" id="CAA9437146.1"/>
    </source>
</evidence>
<feature type="compositionally biased region" description="Low complexity" evidence="1">
    <location>
        <begin position="261"/>
        <end position="276"/>
    </location>
</feature>
<gene>
    <name evidence="3" type="ORF">AVDCRST_MAG66-3663</name>
</gene>
<accession>A0A6J4Q966</accession>
<feature type="transmembrane region" description="Helical" evidence="2">
    <location>
        <begin position="73"/>
        <end position="97"/>
    </location>
</feature>
<proteinExistence type="predicted"/>
<feature type="transmembrane region" description="Helical" evidence="2">
    <location>
        <begin position="49"/>
        <end position="67"/>
    </location>
</feature>
<evidence type="ECO:0000256" key="1">
    <source>
        <dbReference type="SAM" id="MobiDB-lite"/>
    </source>
</evidence>
<protein>
    <submittedName>
        <fullName evidence="3">Uncharacterized protein</fullName>
    </submittedName>
</protein>
<feature type="region of interest" description="Disordered" evidence="1">
    <location>
        <begin position="246"/>
        <end position="276"/>
    </location>
</feature>
<keyword evidence="2" id="KW-0812">Transmembrane</keyword>
<keyword evidence="2" id="KW-0472">Membrane</keyword>
<dbReference type="EMBL" id="CADCUS010000516">
    <property type="protein sequence ID" value="CAA9437146.1"/>
    <property type="molecule type" value="Genomic_DNA"/>
</dbReference>
<dbReference type="AlphaFoldDB" id="A0A6J4Q966"/>
<feature type="non-terminal residue" evidence="3">
    <location>
        <position position="276"/>
    </location>
</feature>
<name>A0A6J4Q966_9PSEU</name>
<keyword evidence="2" id="KW-1133">Transmembrane helix</keyword>